<keyword evidence="4 7" id="KW-0812">Transmembrane</keyword>
<accession>A0A162KMQ1</accession>
<gene>
    <name evidence="9" type="ORF">AUP44_00995</name>
</gene>
<dbReference type="EMBL" id="LPZR01000168">
    <property type="protein sequence ID" value="KYO51666.1"/>
    <property type="molecule type" value="Genomic_DNA"/>
</dbReference>
<proteinExistence type="inferred from homology"/>
<evidence type="ECO:0000313" key="9">
    <source>
        <dbReference type="EMBL" id="KYO51666.1"/>
    </source>
</evidence>
<dbReference type="PANTHER" id="PTHR30489">
    <property type="entry name" value="LIPOPROTEIN-RELEASING SYSTEM TRANSMEMBRANE PROTEIN LOLE"/>
    <property type="match status" value="1"/>
</dbReference>
<organism evidence="9 10">
    <name type="scientific">Tistrella mobilis</name>
    <dbReference type="NCBI Taxonomy" id="171437"/>
    <lineage>
        <taxon>Bacteria</taxon>
        <taxon>Pseudomonadati</taxon>
        <taxon>Pseudomonadota</taxon>
        <taxon>Alphaproteobacteria</taxon>
        <taxon>Geminicoccales</taxon>
        <taxon>Geminicoccaceae</taxon>
        <taxon>Tistrella</taxon>
    </lineage>
</organism>
<dbReference type="Proteomes" id="UP000075787">
    <property type="component" value="Unassembled WGS sequence"/>
</dbReference>
<reference evidence="9 10" key="1">
    <citation type="submission" date="2015-12" db="EMBL/GenBank/DDBJ databases">
        <title>Genome sequence of Tistrella mobilis MCCC 1A02139.</title>
        <authorList>
            <person name="Lu L."/>
            <person name="Lai Q."/>
            <person name="Shao Z."/>
            <person name="Qian P."/>
        </authorList>
    </citation>
    <scope>NUCLEOTIDE SEQUENCE [LARGE SCALE GENOMIC DNA]</scope>
    <source>
        <strain evidence="9 10">MCCC 1A02139</strain>
    </source>
</reference>
<feature type="domain" description="ABC3 transporter permease C-terminal" evidence="8">
    <location>
        <begin position="302"/>
        <end position="417"/>
    </location>
</feature>
<feature type="transmembrane region" description="Helical" evidence="7">
    <location>
        <begin position="42"/>
        <end position="63"/>
    </location>
</feature>
<feature type="transmembrane region" description="Helical" evidence="7">
    <location>
        <begin position="293"/>
        <end position="317"/>
    </location>
</feature>
<keyword evidence="3" id="KW-1003">Cell membrane</keyword>
<dbReference type="OrthoDB" id="5410375at2"/>
<name>A0A162KMQ1_9PROT</name>
<evidence type="ECO:0000256" key="1">
    <source>
        <dbReference type="ARBA" id="ARBA00004651"/>
    </source>
</evidence>
<protein>
    <recommendedName>
        <fullName evidence="8">ABC3 transporter permease C-terminal domain-containing protein</fullName>
    </recommendedName>
</protein>
<sequence>MMVAAMLRSLVGRPSGRVWTALRMGGLAVGLALRDIRMDRRLVLCMVLAMAAVLAPLLVLFGLKFGIVSGLREQLRSHPQMRELRPVGQFRLDDAWFDRLRDRDDVAFLVPNTRYLTATIRLGDGGRVEPLDAEMIPTAPGDPLFPAGIPIPETLTEVVLSRRAAEKLGLAAGDTVPGEIGRTVDDRPETLVLDLTVAGVLPTEAFERDAAFVPLDLLLETERYREGMVAPLIGGTGTAPPEDPRTFASFRIYAGDVDQVEGLRDHLAAEHIDTLTRLSDIRLIQRFDTGLTFVFLIIAVLGGGGYLVSLAVSLTATMETRTRQFGLLRLVGFQSLSIGLFPLVHALVTALAGSAVAIGVYYALEPAINAVFQQQLGFSDVVSRLTWEHLAIATAGSTGAAVLASFFAAWRAMRVSPAQGLRDQ</sequence>
<keyword evidence="5 7" id="KW-1133">Transmembrane helix</keyword>
<keyword evidence="6 7" id="KW-0472">Membrane</keyword>
<dbReference type="AlphaFoldDB" id="A0A162KMQ1"/>
<dbReference type="Pfam" id="PF02687">
    <property type="entry name" value="FtsX"/>
    <property type="match status" value="1"/>
</dbReference>
<comment type="subcellular location">
    <subcellularLocation>
        <location evidence="1">Cell membrane</location>
        <topology evidence="1">Multi-pass membrane protein</topology>
    </subcellularLocation>
</comment>
<evidence type="ECO:0000313" key="10">
    <source>
        <dbReference type="Proteomes" id="UP000075787"/>
    </source>
</evidence>
<feature type="transmembrane region" description="Helical" evidence="7">
    <location>
        <begin position="338"/>
        <end position="364"/>
    </location>
</feature>
<evidence type="ECO:0000259" key="8">
    <source>
        <dbReference type="Pfam" id="PF02687"/>
    </source>
</evidence>
<dbReference type="InterPro" id="IPR051447">
    <property type="entry name" value="Lipoprotein-release_system"/>
</dbReference>
<comment type="similarity">
    <text evidence="2">Belongs to the ABC-4 integral membrane protein family. LolC/E subfamily.</text>
</comment>
<comment type="caution">
    <text evidence="9">The sequence shown here is derived from an EMBL/GenBank/DDBJ whole genome shotgun (WGS) entry which is preliminary data.</text>
</comment>
<evidence type="ECO:0000256" key="2">
    <source>
        <dbReference type="ARBA" id="ARBA00005236"/>
    </source>
</evidence>
<evidence type="ECO:0000256" key="6">
    <source>
        <dbReference type="ARBA" id="ARBA00023136"/>
    </source>
</evidence>
<dbReference type="GO" id="GO:0098797">
    <property type="term" value="C:plasma membrane protein complex"/>
    <property type="evidence" value="ECO:0007669"/>
    <property type="project" value="TreeGrafter"/>
</dbReference>
<evidence type="ECO:0000256" key="4">
    <source>
        <dbReference type="ARBA" id="ARBA00022692"/>
    </source>
</evidence>
<feature type="transmembrane region" description="Helical" evidence="7">
    <location>
        <begin position="390"/>
        <end position="410"/>
    </location>
</feature>
<evidence type="ECO:0000256" key="3">
    <source>
        <dbReference type="ARBA" id="ARBA00022475"/>
    </source>
</evidence>
<evidence type="ECO:0000256" key="5">
    <source>
        <dbReference type="ARBA" id="ARBA00022989"/>
    </source>
</evidence>
<evidence type="ECO:0000256" key="7">
    <source>
        <dbReference type="SAM" id="Phobius"/>
    </source>
</evidence>
<dbReference type="PANTHER" id="PTHR30489:SF0">
    <property type="entry name" value="LIPOPROTEIN-RELEASING SYSTEM TRANSMEMBRANE PROTEIN LOLE"/>
    <property type="match status" value="1"/>
</dbReference>
<dbReference type="GO" id="GO:0044874">
    <property type="term" value="P:lipoprotein localization to outer membrane"/>
    <property type="evidence" value="ECO:0007669"/>
    <property type="project" value="TreeGrafter"/>
</dbReference>
<dbReference type="InterPro" id="IPR003838">
    <property type="entry name" value="ABC3_permease_C"/>
</dbReference>